<name>E4X4X8_OIKDI</name>
<reference evidence="3" key="1">
    <citation type="journal article" date="2010" name="Science">
        <title>Plasticity of animal genome architecture unmasked by rapid evolution of a pelagic tunicate.</title>
        <authorList>
            <person name="Denoeud F."/>
            <person name="Henriet S."/>
            <person name="Mungpakdee S."/>
            <person name="Aury J.M."/>
            <person name="Da Silva C."/>
            <person name="Brinkmann H."/>
            <person name="Mikhaleva J."/>
            <person name="Olsen L.C."/>
            <person name="Jubin C."/>
            <person name="Canestro C."/>
            <person name="Bouquet J.M."/>
            <person name="Danks G."/>
            <person name="Poulain J."/>
            <person name="Campsteijn C."/>
            <person name="Adamski M."/>
            <person name="Cross I."/>
            <person name="Yadetie F."/>
            <person name="Muffato M."/>
            <person name="Louis A."/>
            <person name="Butcher S."/>
            <person name="Tsagkogeorga G."/>
            <person name="Konrad A."/>
            <person name="Singh S."/>
            <person name="Jensen M.F."/>
            <person name="Cong E.H."/>
            <person name="Eikeseth-Otteraa H."/>
            <person name="Noel B."/>
            <person name="Anthouard V."/>
            <person name="Porcel B.M."/>
            <person name="Kachouri-Lafond R."/>
            <person name="Nishino A."/>
            <person name="Ugolini M."/>
            <person name="Chourrout P."/>
            <person name="Nishida H."/>
            <person name="Aasland R."/>
            <person name="Huzurbazar S."/>
            <person name="Westhof E."/>
            <person name="Delsuc F."/>
            <person name="Lehrach H."/>
            <person name="Reinhardt R."/>
            <person name="Weissenbach J."/>
            <person name="Roy S.W."/>
            <person name="Artiguenave F."/>
            <person name="Postlethwait J.H."/>
            <person name="Manak J.R."/>
            <person name="Thompson E.M."/>
            <person name="Jaillon O."/>
            <person name="Du Pasquier L."/>
            <person name="Boudinot P."/>
            <person name="Liberles D.A."/>
            <person name="Volff J.N."/>
            <person name="Philippe H."/>
            <person name="Lenhard B."/>
            <person name="Roest Crollius H."/>
            <person name="Wincker P."/>
            <person name="Chourrout D."/>
        </authorList>
    </citation>
    <scope>NUCLEOTIDE SEQUENCE [LARGE SCALE GENOMIC DNA]</scope>
</reference>
<keyword evidence="1" id="KW-0175">Coiled coil</keyword>
<feature type="region of interest" description="Disordered" evidence="2">
    <location>
        <begin position="346"/>
        <end position="374"/>
    </location>
</feature>
<dbReference type="AlphaFoldDB" id="E4X4X8"/>
<sequence>MLASLFTFSGTLNRTDDIAAEYQKMQQRLNNEKRLAGIPVREFDEVSIDSDLNSVQTEMVHQKFMELLRKSGGALPSPAIQSKSSSRAVSTVKSRQLSSKVSTVRSRPSSLPRSKATSAGSRSYRVDPEIENEKVKAELNLLYVEKRKAESELLSIKTEIEEKELSANDLDKSMKMENLELSSKLSTTQRELFKTKKDYREVIEDLQFALEEMTRKYEDLRERRSTVSVTRSDAVVNMATANKIKFLEKQVRELEVAVENESAEKRILKHKANQLEHRHHQQFSENIETHPDVERLVISKRAEWIKEHEITIDSLQNQLSGARNHNAELRSRCQTENDDLKNQLEAEKQKNSQLSSSHEKSLLRIEQEHEESKIKERDSVEKKLKKFNEVIVKMEKESKSKDESIRQLCAKCDKLSKEPNALAKLRKYILKICPTMNVKEIDNVDSALRILETAVKGSVGDEEVFKSELARKDEELRKIQKNMAQWKKNTSRKLAQKFEVELRRLSENASTMAESESGFASNIN</sequence>
<feature type="region of interest" description="Disordered" evidence="2">
    <location>
        <begin position="75"/>
        <end position="125"/>
    </location>
</feature>
<evidence type="ECO:0008006" key="5">
    <source>
        <dbReference type="Google" id="ProtNLM"/>
    </source>
</evidence>
<organism evidence="3">
    <name type="scientific">Oikopleura dioica</name>
    <name type="common">Tunicate</name>
    <dbReference type="NCBI Taxonomy" id="34765"/>
    <lineage>
        <taxon>Eukaryota</taxon>
        <taxon>Metazoa</taxon>
        <taxon>Chordata</taxon>
        <taxon>Tunicata</taxon>
        <taxon>Appendicularia</taxon>
        <taxon>Copelata</taxon>
        <taxon>Oikopleuridae</taxon>
        <taxon>Oikopleura</taxon>
    </lineage>
</organism>
<feature type="coiled-coil region" evidence="1">
    <location>
        <begin position="132"/>
        <end position="166"/>
    </location>
</feature>
<accession>E4X4X8</accession>
<feature type="coiled-coil region" evidence="1">
    <location>
        <begin position="196"/>
        <end position="278"/>
    </location>
</feature>
<feature type="compositionally biased region" description="Polar residues" evidence="2">
    <location>
        <begin position="79"/>
        <end position="121"/>
    </location>
</feature>
<feature type="coiled-coil region" evidence="1">
    <location>
        <begin position="462"/>
        <end position="489"/>
    </location>
</feature>
<feature type="compositionally biased region" description="Basic and acidic residues" evidence="2">
    <location>
        <begin position="357"/>
        <end position="374"/>
    </location>
</feature>
<evidence type="ECO:0000313" key="3">
    <source>
        <dbReference type="EMBL" id="CBY18347.1"/>
    </source>
</evidence>
<evidence type="ECO:0000256" key="2">
    <source>
        <dbReference type="SAM" id="MobiDB-lite"/>
    </source>
</evidence>
<evidence type="ECO:0000256" key="1">
    <source>
        <dbReference type="SAM" id="Coils"/>
    </source>
</evidence>
<dbReference type="Proteomes" id="UP000001307">
    <property type="component" value="Unassembled WGS sequence"/>
</dbReference>
<protein>
    <recommendedName>
        <fullName evidence="5">Centrosomal protein of 162 kDa</fullName>
    </recommendedName>
</protein>
<proteinExistence type="predicted"/>
<dbReference type="OrthoDB" id="6158625at2759"/>
<dbReference type="InParanoid" id="E4X4X8"/>
<dbReference type="EMBL" id="FN653025">
    <property type="protein sequence ID" value="CBY18347.1"/>
    <property type="molecule type" value="Genomic_DNA"/>
</dbReference>
<keyword evidence="4" id="KW-1185">Reference proteome</keyword>
<gene>
    <name evidence="3" type="ORF">GSOID_T00002201001</name>
</gene>
<evidence type="ECO:0000313" key="4">
    <source>
        <dbReference type="Proteomes" id="UP000001307"/>
    </source>
</evidence>